<organism evidence="4 5">
    <name type="scientific">Mycobacterium colombiense</name>
    <dbReference type="NCBI Taxonomy" id="339268"/>
    <lineage>
        <taxon>Bacteria</taxon>
        <taxon>Bacillati</taxon>
        <taxon>Actinomycetota</taxon>
        <taxon>Actinomycetes</taxon>
        <taxon>Mycobacteriales</taxon>
        <taxon>Mycobacteriaceae</taxon>
        <taxon>Mycobacterium</taxon>
        <taxon>Mycobacterium avium complex (MAC)</taxon>
    </lineage>
</organism>
<dbReference type="RefSeq" id="WP_114149359.1">
    <property type="nucleotide sequence ID" value="NZ_QMEU01000066.1"/>
</dbReference>
<dbReference type="PROSITE" id="PS50893">
    <property type="entry name" value="ABC_TRANSPORTER_2"/>
    <property type="match status" value="1"/>
</dbReference>
<evidence type="ECO:0000259" key="3">
    <source>
        <dbReference type="PROSITE" id="PS50893"/>
    </source>
</evidence>
<keyword evidence="1" id="KW-0547">Nucleotide-binding</keyword>
<dbReference type="GO" id="GO:0016887">
    <property type="term" value="F:ATP hydrolysis activity"/>
    <property type="evidence" value="ECO:0007669"/>
    <property type="project" value="InterPro"/>
</dbReference>
<dbReference type="PANTHER" id="PTHR24221:SF590">
    <property type="entry name" value="COMPONENT LINKED WITH THE ASSEMBLY OF CYTOCHROME' TRANSPORT TRANSMEMBRANE ATP-BINDING PROTEIN ABC TRANSPORTER CYDD-RELATED"/>
    <property type="match status" value="1"/>
</dbReference>
<sequence>APRDLNAVIEPGSVTVLTGRNGAGKSTALQAIAGIGVPSSGRVIVDGVDVADLEPAGWWTQLSWLPQRPVLVPGTVDDNLALLGRLDDVEKACADSGFDAVLAELPDGGSTVLGRGGVGLSLGQRQRLGLARALGSTAAVLLLDEPTAHLDAPTERRVLRAIVERARAGATVIVVGHRAPVLAVGDRIVEVAAERTVRHAPA</sequence>
<proteinExistence type="predicted"/>
<dbReference type="PROSITE" id="PS00211">
    <property type="entry name" value="ABC_TRANSPORTER_1"/>
    <property type="match status" value="1"/>
</dbReference>
<dbReference type="GO" id="GO:0005524">
    <property type="term" value="F:ATP binding"/>
    <property type="evidence" value="ECO:0007669"/>
    <property type="project" value="UniProtKB-KW"/>
</dbReference>
<keyword evidence="2" id="KW-0067">ATP-binding</keyword>
<dbReference type="AlphaFoldDB" id="A0A329KBL8"/>
<dbReference type="EMBL" id="QMEU01000066">
    <property type="protein sequence ID" value="RAU92455.1"/>
    <property type="molecule type" value="Genomic_DNA"/>
</dbReference>
<evidence type="ECO:0000256" key="1">
    <source>
        <dbReference type="ARBA" id="ARBA00022741"/>
    </source>
</evidence>
<reference evidence="4 5" key="1">
    <citation type="submission" date="2018-06" db="EMBL/GenBank/DDBJ databases">
        <title>NTM in soil in Japan.</title>
        <authorList>
            <person name="Ohya K."/>
        </authorList>
    </citation>
    <scope>NUCLEOTIDE SEQUENCE [LARGE SCALE GENOMIC DNA]</scope>
    <source>
        <strain evidence="4 5">GF76</strain>
    </source>
</reference>
<dbReference type="SMART" id="SM00382">
    <property type="entry name" value="AAA"/>
    <property type="match status" value="1"/>
</dbReference>
<comment type="caution">
    <text evidence="4">The sequence shown here is derived from an EMBL/GenBank/DDBJ whole genome shotgun (WGS) entry which is preliminary data.</text>
</comment>
<accession>A0A329KBL8</accession>
<dbReference type="Proteomes" id="UP000250347">
    <property type="component" value="Unassembled WGS sequence"/>
</dbReference>
<dbReference type="Gene3D" id="3.40.50.300">
    <property type="entry name" value="P-loop containing nucleotide triphosphate hydrolases"/>
    <property type="match status" value="1"/>
</dbReference>
<dbReference type="CDD" id="cd03228">
    <property type="entry name" value="ABCC_MRP_Like"/>
    <property type="match status" value="1"/>
</dbReference>
<dbReference type="InterPro" id="IPR017871">
    <property type="entry name" value="ABC_transporter-like_CS"/>
</dbReference>
<name>A0A329KBL8_9MYCO</name>
<dbReference type="InterPro" id="IPR027417">
    <property type="entry name" value="P-loop_NTPase"/>
</dbReference>
<evidence type="ECO:0000313" key="5">
    <source>
        <dbReference type="Proteomes" id="UP000250347"/>
    </source>
</evidence>
<evidence type="ECO:0000313" key="4">
    <source>
        <dbReference type="EMBL" id="RAU92455.1"/>
    </source>
</evidence>
<gene>
    <name evidence="4" type="ORF">DQP58_18575</name>
</gene>
<dbReference type="InterPro" id="IPR003593">
    <property type="entry name" value="AAA+_ATPase"/>
</dbReference>
<protein>
    <submittedName>
        <fullName evidence="4">Thiol reductant ABC exporter subunit CydD</fullName>
    </submittedName>
</protein>
<evidence type="ECO:0000256" key="2">
    <source>
        <dbReference type="ARBA" id="ARBA00022840"/>
    </source>
</evidence>
<dbReference type="Pfam" id="PF00005">
    <property type="entry name" value="ABC_tran"/>
    <property type="match status" value="1"/>
</dbReference>
<feature type="non-terminal residue" evidence="4">
    <location>
        <position position="1"/>
    </location>
</feature>
<dbReference type="SUPFAM" id="SSF52540">
    <property type="entry name" value="P-loop containing nucleoside triphosphate hydrolases"/>
    <property type="match status" value="1"/>
</dbReference>
<dbReference type="PANTHER" id="PTHR24221">
    <property type="entry name" value="ATP-BINDING CASSETTE SUB-FAMILY B"/>
    <property type="match status" value="1"/>
</dbReference>
<dbReference type="GO" id="GO:0042626">
    <property type="term" value="F:ATPase-coupled transmembrane transporter activity"/>
    <property type="evidence" value="ECO:0007669"/>
    <property type="project" value="TreeGrafter"/>
</dbReference>
<feature type="domain" description="ABC transporter" evidence="3">
    <location>
        <begin position="1"/>
        <end position="200"/>
    </location>
</feature>
<dbReference type="InterPro" id="IPR003439">
    <property type="entry name" value="ABC_transporter-like_ATP-bd"/>
</dbReference>
<dbReference type="InterPro" id="IPR039421">
    <property type="entry name" value="Type_1_exporter"/>
</dbReference>